<dbReference type="GO" id="GO:0016491">
    <property type="term" value="F:oxidoreductase activity"/>
    <property type="evidence" value="ECO:0007669"/>
    <property type="project" value="UniProtKB-KW"/>
</dbReference>
<dbReference type="Gene3D" id="3.50.50.60">
    <property type="entry name" value="FAD/NAD(P)-binding domain"/>
    <property type="match status" value="2"/>
</dbReference>
<comment type="similarity">
    <text evidence="1">Belongs to the class-II pyridine nucleotide-disulfide oxidoreductase family.</text>
</comment>
<sequence length="398" mass="43595">MTPKSFYTFLLGLATLALAATLPPTDYDVIIVGGGPAGLSALSGFSRVRRRAALFDSHEYRNGPTREMHDVIGNDGTRNPPAKFRALAREQISRYDTATFIDREILSIEQQQLADLEPNLTTTTTTTVFRATDATGASYTARKIVLGTGLVDVLPTTPGLQESFGKGIFWCPWCDGYEHRDQPLGILGTLPHIVSSVLEISTLNTDIIAFVNGSHTEPADAALTLQTPHWKAQLAASNARIENRTIAAIERVQDGGRVHDDRARDQQFDVFRVRFTEGEPVLRNAFLTNFETAQRSRIPAQLGLDMKDGKVDTSVYSGMRTSVPGVFAVGDCNSDGSTNVPHAMFSGKRAAVYGHVEMAREESAAAIAKRGLSRRAMEKETERIIGNELEDLWDRAKV</sequence>
<dbReference type="Proteomes" id="UP000244073">
    <property type="component" value="Unassembled WGS sequence"/>
</dbReference>
<keyword evidence="3" id="KW-0560">Oxidoreductase</keyword>
<proteinExistence type="inferred from homology"/>
<name>A0A2T5LXM1_9EURO</name>
<protein>
    <recommendedName>
        <fullName evidence="5">FAD/NAD(P)-binding domain-containing protein</fullName>
    </recommendedName>
</protein>
<evidence type="ECO:0000256" key="3">
    <source>
        <dbReference type="ARBA" id="ARBA00023002"/>
    </source>
</evidence>
<dbReference type="RefSeq" id="XP_040752433.1">
    <property type="nucleotide sequence ID" value="XM_040899962.1"/>
</dbReference>
<dbReference type="InterPro" id="IPR050097">
    <property type="entry name" value="Ferredoxin-NADP_redctase_2"/>
</dbReference>
<keyword evidence="4" id="KW-0732">Signal</keyword>
<dbReference type="InterPro" id="IPR023753">
    <property type="entry name" value="FAD/NAD-binding_dom"/>
</dbReference>
<evidence type="ECO:0000313" key="7">
    <source>
        <dbReference type="Proteomes" id="UP000244073"/>
    </source>
</evidence>
<comment type="caution">
    <text evidence="6">The sequence shown here is derived from an EMBL/GenBank/DDBJ whole genome shotgun (WGS) entry which is preliminary data.</text>
</comment>
<evidence type="ECO:0000259" key="5">
    <source>
        <dbReference type="Pfam" id="PF07992"/>
    </source>
</evidence>
<dbReference type="AlphaFoldDB" id="A0A2T5LXM1"/>
<feature type="signal peptide" evidence="4">
    <location>
        <begin position="1"/>
        <end position="19"/>
    </location>
</feature>
<dbReference type="InterPro" id="IPR036188">
    <property type="entry name" value="FAD/NAD-bd_sf"/>
</dbReference>
<dbReference type="VEuPathDB" id="FungiDB:P175DRAFT_0532411"/>
<dbReference type="SUPFAM" id="SSF51905">
    <property type="entry name" value="FAD/NAD(P)-binding domain"/>
    <property type="match status" value="1"/>
</dbReference>
<reference evidence="6 7" key="1">
    <citation type="journal article" date="2018" name="Proc. Natl. Acad. Sci. U.S.A.">
        <title>Linking secondary metabolites to gene clusters through genome sequencing of six diverse Aspergillus species.</title>
        <authorList>
            <person name="Kaerboelling I."/>
            <person name="Vesth T.C."/>
            <person name="Frisvad J.C."/>
            <person name="Nybo J.L."/>
            <person name="Theobald S."/>
            <person name="Kuo A."/>
            <person name="Bowyer P."/>
            <person name="Matsuda Y."/>
            <person name="Mondo S."/>
            <person name="Lyhne E.K."/>
            <person name="Kogle M.E."/>
            <person name="Clum A."/>
            <person name="Lipzen A."/>
            <person name="Salamov A."/>
            <person name="Ngan C.Y."/>
            <person name="Daum C."/>
            <person name="Chiniquy J."/>
            <person name="Barry K."/>
            <person name="LaButti K."/>
            <person name="Haridas S."/>
            <person name="Simmons B.A."/>
            <person name="Magnuson J.K."/>
            <person name="Mortensen U.H."/>
            <person name="Larsen T.O."/>
            <person name="Grigoriev I.V."/>
            <person name="Baker S.E."/>
            <person name="Andersen M.R."/>
        </authorList>
    </citation>
    <scope>NUCLEOTIDE SEQUENCE [LARGE SCALE GENOMIC DNA]</scope>
    <source>
        <strain evidence="6 7">IBT 24754</strain>
    </source>
</reference>
<dbReference type="GeneID" id="63816844"/>
<dbReference type="PANTHER" id="PTHR48105">
    <property type="entry name" value="THIOREDOXIN REDUCTASE 1-RELATED-RELATED"/>
    <property type="match status" value="1"/>
</dbReference>
<gene>
    <name evidence="6" type="ORF">P175DRAFT_0532411</name>
</gene>
<dbReference type="PRINTS" id="PR00469">
    <property type="entry name" value="PNDRDTASEII"/>
</dbReference>
<dbReference type="GO" id="GO:0097237">
    <property type="term" value="P:cellular response to toxic substance"/>
    <property type="evidence" value="ECO:0007669"/>
    <property type="project" value="UniProtKB-ARBA"/>
</dbReference>
<dbReference type="Pfam" id="PF07992">
    <property type="entry name" value="Pyr_redox_2"/>
    <property type="match status" value="1"/>
</dbReference>
<dbReference type="OrthoDB" id="4570620at2759"/>
<dbReference type="PRINTS" id="PR00368">
    <property type="entry name" value="FADPNR"/>
</dbReference>
<evidence type="ECO:0000256" key="1">
    <source>
        <dbReference type="ARBA" id="ARBA00009333"/>
    </source>
</evidence>
<evidence type="ECO:0000256" key="2">
    <source>
        <dbReference type="ARBA" id="ARBA00022630"/>
    </source>
</evidence>
<accession>A0A2T5LXM1</accession>
<organism evidence="6 7">
    <name type="scientific">Aspergillus ochraceoroseus IBT 24754</name>
    <dbReference type="NCBI Taxonomy" id="1392256"/>
    <lineage>
        <taxon>Eukaryota</taxon>
        <taxon>Fungi</taxon>
        <taxon>Dikarya</taxon>
        <taxon>Ascomycota</taxon>
        <taxon>Pezizomycotina</taxon>
        <taxon>Eurotiomycetes</taxon>
        <taxon>Eurotiomycetidae</taxon>
        <taxon>Eurotiales</taxon>
        <taxon>Aspergillaceae</taxon>
        <taxon>Aspergillus</taxon>
        <taxon>Aspergillus subgen. Nidulantes</taxon>
    </lineage>
</organism>
<keyword evidence="2" id="KW-0285">Flavoprotein</keyword>
<dbReference type="EMBL" id="MSFN02000004">
    <property type="protein sequence ID" value="PTU21041.1"/>
    <property type="molecule type" value="Genomic_DNA"/>
</dbReference>
<feature type="chain" id="PRO_5015555579" description="FAD/NAD(P)-binding domain-containing protein" evidence="4">
    <location>
        <begin position="20"/>
        <end position="398"/>
    </location>
</feature>
<evidence type="ECO:0000256" key="4">
    <source>
        <dbReference type="SAM" id="SignalP"/>
    </source>
</evidence>
<evidence type="ECO:0000313" key="6">
    <source>
        <dbReference type="EMBL" id="PTU21041.1"/>
    </source>
</evidence>
<feature type="domain" description="FAD/NAD(P)-binding" evidence="5">
    <location>
        <begin position="27"/>
        <end position="186"/>
    </location>
</feature>